<dbReference type="STRING" id="6210.W6UQD2"/>
<dbReference type="KEGG" id="egl:EGR_04701"/>
<keyword evidence="2" id="KW-0732">Signal</keyword>
<evidence type="ECO:0000256" key="2">
    <source>
        <dbReference type="SAM" id="SignalP"/>
    </source>
</evidence>
<dbReference type="Pfam" id="PF10199">
    <property type="entry name" value="Adaptin_binding"/>
    <property type="match status" value="1"/>
</dbReference>
<gene>
    <name evidence="3" type="ORF">EGR_04701</name>
</gene>
<dbReference type="AlphaFoldDB" id="W6UQD2"/>
<dbReference type="Gene3D" id="3.40.50.11960">
    <property type="match status" value="1"/>
</dbReference>
<evidence type="ECO:0000313" key="3">
    <source>
        <dbReference type="EMBL" id="EUB60507.1"/>
    </source>
</evidence>
<feature type="signal peptide" evidence="2">
    <location>
        <begin position="1"/>
        <end position="16"/>
    </location>
</feature>
<proteinExistence type="predicted"/>
<name>W6UQD2_ECHGR</name>
<accession>W6UQD2</accession>
<dbReference type="CTD" id="36340416"/>
<sequence>MLLISRLIAVIYATLASKVPEFQFSLNGQGQGTAVLCLGNPLKMLPHAYILNAKADNIANFVYDELTKTSTIRDCMYINCKYYTASVQLKLVCGSYPKPNVRTAEALVICFDTENPESWSVACDWLKSREGEEDIPVQLLVCDSLSNKNLRMEVFAEATKNHFEIVQLSPPSDEIEEDEEYGVARIIAALIAHQWSNLVLKNRKTVTGESVARNHSQQKSNAVAPVEKSVNQKGDSDEGEGDDDSDGEVFNELFPKLMEMRCKGASMDLEGRRKMAEKMTVRFWRALKLDEEEIQGLLDDGED</sequence>
<feature type="compositionally biased region" description="Polar residues" evidence="1">
    <location>
        <begin position="209"/>
        <end position="221"/>
    </location>
</feature>
<dbReference type="OMA" id="VTAFWKA"/>
<dbReference type="EMBL" id="APAU02000030">
    <property type="protein sequence ID" value="EUB60507.1"/>
    <property type="molecule type" value="Genomic_DNA"/>
</dbReference>
<evidence type="ECO:0000313" key="4">
    <source>
        <dbReference type="Proteomes" id="UP000019149"/>
    </source>
</evidence>
<reference evidence="3 4" key="1">
    <citation type="journal article" date="2013" name="Nat. Genet.">
        <title>The genome of the hydatid tapeworm Echinococcus granulosus.</title>
        <authorList>
            <person name="Zheng H."/>
            <person name="Zhang W."/>
            <person name="Zhang L."/>
            <person name="Zhang Z."/>
            <person name="Li J."/>
            <person name="Lu G."/>
            <person name="Zhu Y."/>
            <person name="Wang Y."/>
            <person name="Huang Y."/>
            <person name="Liu J."/>
            <person name="Kang H."/>
            <person name="Chen J."/>
            <person name="Wang L."/>
            <person name="Chen A."/>
            <person name="Yu S."/>
            <person name="Gao Z."/>
            <person name="Jin L."/>
            <person name="Gu W."/>
            <person name="Wang Z."/>
            <person name="Zhao L."/>
            <person name="Shi B."/>
            <person name="Wen H."/>
            <person name="Lin R."/>
            <person name="Jones M.K."/>
            <person name="Brejova B."/>
            <person name="Vinar T."/>
            <person name="Zhao G."/>
            <person name="McManus D.P."/>
            <person name="Chen Z."/>
            <person name="Zhou Y."/>
            <person name="Wang S."/>
        </authorList>
    </citation>
    <scope>NUCLEOTIDE SEQUENCE [LARGE SCALE GENOMIC DNA]</scope>
</reference>
<protein>
    <submittedName>
        <fullName evidence="3">Alpha-and gamma-adaptin-binding protein p34</fullName>
    </submittedName>
</protein>
<comment type="caution">
    <text evidence="3">The sequence shown here is derived from an EMBL/GenBank/DDBJ whole genome shotgun (WGS) entry which is preliminary data.</text>
</comment>
<dbReference type="OrthoDB" id="1741717at2759"/>
<feature type="chain" id="PRO_5004885240" evidence="2">
    <location>
        <begin position="17"/>
        <end position="303"/>
    </location>
</feature>
<dbReference type="RefSeq" id="XP_024351703.1">
    <property type="nucleotide sequence ID" value="XM_024493950.1"/>
</dbReference>
<dbReference type="InterPro" id="IPR019341">
    <property type="entry name" value="Alpha/Gamma-adaptin-bd_p34"/>
</dbReference>
<dbReference type="PANTHER" id="PTHR14659">
    <property type="entry name" value="ALPHA- AND GAMMA-ADAPTIN-BINDING PROTEIN P34"/>
    <property type="match status" value="1"/>
</dbReference>
<feature type="compositionally biased region" description="Acidic residues" evidence="1">
    <location>
        <begin position="237"/>
        <end position="248"/>
    </location>
</feature>
<dbReference type="GeneID" id="36340416"/>
<dbReference type="PANTHER" id="PTHR14659:SF1">
    <property type="entry name" value="ALPHA- AND GAMMA-ADAPTIN-BINDING PROTEIN P34"/>
    <property type="match status" value="1"/>
</dbReference>
<dbReference type="Proteomes" id="UP000019149">
    <property type="component" value="Unassembled WGS sequence"/>
</dbReference>
<feature type="region of interest" description="Disordered" evidence="1">
    <location>
        <begin position="209"/>
        <end position="248"/>
    </location>
</feature>
<keyword evidence="4" id="KW-1185">Reference proteome</keyword>
<organism evidence="3 4">
    <name type="scientific">Echinococcus granulosus</name>
    <name type="common">Hydatid tapeworm</name>
    <dbReference type="NCBI Taxonomy" id="6210"/>
    <lineage>
        <taxon>Eukaryota</taxon>
        <taxon>Metazoa</taxon>
        <taxon>Spiralia</taxon>
        <taxon>Lophotrochozoa</taxon>
        <taxon>Platyhelminthes</taxon>
        <taxon>Cestoda</taxon>
        <taxon>Eucestoda</taxon>
        <taxon>Cyclophyllidea</taxon>
        <taxon>Taeniidae</taxon>
        <taxon>Echinococcus</taxon>
        <taxon>Echinococcus granulosus group</taxon>
    </lineage>
</organism>
<evidence type="ECO:0000256" key="1">
    <source>
        <dbReference type="SAM" id="MobiDB-lite"/>
    </source>
</evidence>